<keyword evidence="1" id="KW-0812">Transmembrane</keyword>
<keyword evidence="1" id="KW-1133">Transmembrane helix</keyword>
<dbReference type="RefSeq" id="WP_073091595.1">
    <property type="nucleotide sequence ID" value="NZ_FRCY01000002.1"/>
</dbReference>
<dbReference type="EMBL" id="FRCY01000002">
    <property type="protein sequence ID" value="SHM52455.1"/>
    <property type="molecule type" value="Genomic_DNA"/>
</dbReference>
<evidence type="ECO:0000313" key="3">
    <source>
        <dbReference type="Proteomes" id="UP000184513"/>
    </source>
</evidence>
<accession>A0A1M7JHL2</accession>
<gene>
    <name evidence="2" type="ORF">SAMN04488057_10217</name>
</gene>
<dbReference type="AlphaFoldDB" id="A0A1M7JHL2"/>
<sequence length="109" mass="12457">MKTADKSRDPVLEEFFAAYRRQDRHLSIPVFPKSPKNIRKRTLAVLGIAASISIALFYFPKAEEDISLDRNLLIISLEKNEEQDPTIVVTTTTSMDIWESPTESLLTEF</sequence>
<evidence type="ECO:0000256" key="1">
    <source>
        <dbReference type="SAM" id="Phobius"/>
    </source>
</evidence>
<keyword evidence="1" id="KW-0472">Membrane</keyword>
<name>A0A1M7JHL2_9BACT</name>
<keyword evidence="3" id="KW-1185">Reference proteome</keyword>
<reference evidence="2 3" key="1">
    <citation type="submission" date="2016-11" db="EMBL/GenBank/DDBJ databases">
        <authorList>
            <person name="Jaros S."/>
            <person name="Januszkiewicz K."/>
            <person name="Wedrychowicz H."/>
        </authorList>
    </citation>
    <scope>NUCLEOTIDE SEQUENCE [LARGE SCALE GENOMIC DNA]</scope>
    <source>
        <strain evidence="2 3">CGMCC 1.6102</strain>
    </source>
</reference>
<feature type="transmembrane region" description="Helical" evidence="1">
    <location>
        <begin position="43"/>
        <end position="60"/>
    </location>
</feature>
<dbReference type="STRING" id="388280.SAMN04488057_10217"/>
<organism evidence="2 3">
    <name type="scientific">Cyclobacterium lianum</name>
    <dbReference type="NCBI Taxonomy" id="388280"/>
    <lineage>
        <taxon>Bacteria</taxon>
        <taxon>Pseudomonadati</taxon>
        <taxon>Bacteroidota</taxon>
        <taxon>Cytophagia</taxon>
        <taxon>Cytophagales</taxon>
        <taxon>Cyclobacteriaceae</taxon>
        <taxon>Cyclobacterium</taxon>
    </lineage>
</organism>
<dbReference type="OrthoDB" id="826809at2"/>
<evidence type="ECO:0000313" key="2">
    <source>
        <dbReference type="EMBL" id="SHM52455.1"/>
    </source>
</evidence>
<dbReference type="Proteomes" id="UP000184513">
    <property type="component" value="Unassembled WGS sequence"/>
</dbReference>
<proteinExistence type="predicted"/>
<protein>
    <submittedName>
        <fullName evidence="2">Uncharacterized protein</fullName>
    </submittedName>
</protein>